<sequence>MASTTVDTVIPAPRDVVYKFFSERDSLNPFLPIKISLKKPGIGSPSGVGAQYQLGIAGIGPTEETTELVPGERMVYRVIAGAPVKRHVGTIAFSDAPGGTRVVYTMESEPSLPLPDQILEPGLRALTNALIGGVRKAVK</sequence>
<dbReference type="SUPFAM" id="SSF55961">
    <property type="entry name" value="Bet v1-like"/>
    <property type="match status" value="1"/>
</dbReference>
<dbReference type="EMBL" id="CP074371">
    <property type="protein sequence ID" value="QVI18671.1"/>
    <property type="molecule type" value="Genomic_DNA"/>
</dbReference>
<dbReference type="CDD" id="cd07821">
    <property type="entry name" value="PYR_PYL_RCAR_like"/>
    <property type="match status" value="1"/>
</dbReference>
<name>A0ABX8CFB8_9NOCA</name>
<organism evidence="1 2">
    <name type="scientific">Nocardia tengchongensis</name>
    <dbReference type="NCBI Taxonomy" id="2055889"/>
    <lineage>
        <taxon>Bacteria</taxon>
        <taxon>Bacillati</taxon>
        <taxon>Actinomycetota</taxon>
        <taxon>Actinomycetes</taxon>
        <taxon>Mycobacteriales</taxon>
        <taxon>Nocardiaceae</taxon>
        <taxon>Nocardia</taxon>
    </lineage>
</organism>
<dbReference type="GeneID" id="300994524"/>
<dbReference type="Proteomes" id="UP000683310">
    <property type="component" value="Chromosome"/>
</dbReference>
<dbReference type="Pfam" id="PF10604">
    <property type="entry name" value="Polyketide_cyc2"/>
    <property type="match status" value="1"/>
</dbReference>
<dbReference type="RefSeq" id="WP_213554708.1">
    <property type="nucleotide sequence ID" value="NZ_JBFAJM010000018.1"/>
</dbReference>
<evidence type="ECO:0000313" key="1">
    <source>
        <dbReference type="EMBL" id="QVI18671.1"/>
    </source>
</evidence>
<proteinExistence type="predicted"/>
<evidence type="ECO:0000313" key="2">
    <source>
        <dbReference type="Proteomes" id="UP000683310"/>
    </source>
</evidence>
<accession>A0ABX8CFB8</accession>
<dbReference type="InterPro" id="IPR019587">
    <property type="entry name" value="Polyketide_cyclase/dehydratase"/>
</dbReference>
<reference evidence="1 2" key="1">
    <citation type="submission" date="2021-04" db="EMBL/GenBank/DDBJ databases">
        <title>Nocardia tengchongensis.</title>
        <authorList>
            <person name="Zhuang k."/>
            <person name="Ran Y."/>
            <person name="Li W."/>
        </authorList>
    </citation>
    <scope>NUCLEOTIDE SEQUENCE [LARGE SCALE GENOMIC DNA]</scope>
    <source>
        <strain evidence="1 2">CFH S0057</strain>
    </source>
</reference>
<keyword evidence="2" id="KW-1185">Reference proteome</keyword>
<gene>
    <name evidence="1" type="ORF">KHQ06_19130</name>
</gene>
<dbReference type="Gene3D" id="3.30.530.20">
    <property type="match status" value="1"/>
</dbReference>
<dbReference type="InterPro" id="IPR023393">
    <property type="entry name" value="START-like_dom_sf"/>
</dbReference>
<protein>
    <submittedName>
        <fullName evidence="1">SRPBCC family protein</fullName>
    </submittedName>
</protein>